<dbReference type="Gene3D" id="3.90.1530.10">
    <property type="entry name" value="Conserved hypothetical protein from pyrococcus furiosus pfu- 392566-001, ParB domain"/>
    <property type="match status" value="1"/>
</dbReference>
<dbReference type="InterPro" id="IPR036086">
    <property type="entry name" value="ParB/Sulfiredoxin_sf"/>
</dbReference>
<evidence type="ECO:0000259" key="5">
    <source>
        <dbReference type="SMART" id="SM00470"/>
    </source>
</evidence>
<dbReference type="InterPro" id="IPR002941">
    <property type="entry name" value="DNA_methylase_N4/N6"/>
</dbReference>
<dbReference type="RefSeq" id="WP_176454814.1">
    <property type="nucleotide sequence ID" value="NZ_LK031773.1"/>
</dbReference>
<gene>
    <name evidence="6" type="ORF">CSEC_p0020</name>
</gene>
<accession>A0A090D393</accession>
<dbReference type="GO" id="GO:0008170">
    <property type="term" value="F:N-methyltransferase activity"/>
    <property type="evidence" value="ECO:0007669"/>
    <property type="project" value="InterPro"/>
</dbReference>
<dbReference type="InterPro" id="IPR029063">
    <property type="entry name" value="SAM-dependent_MTases_sf"/>
</dbReference>
<geneLocation type="plasmid" evidence="6">
    <name>1</name>
</geneLocation>
<feature type="domain" description="ParB-like N-terminal" evidence="5">
    <location>
        <begin position="33"/>
        <end position="122"/>
    </location>
</feature>
<dbReference type="Gene3D" id="3.40.50.150">
    <property type="entry name" value="Vaccinia Virus protein VP39"/>
    <property type="match status" value="1"/>
</dbReference>
<dbReference type="InterPro" id="IPR002052">
    <property type="entry name" value="DNA_methylase_N6_adenine_CS"/>
</dbReference>
<evidence type="ECO:0000256" key="3">
    <source>
        <dbReference type="ARBA" id="ARBA00022679"/>
    </source>
</evidence>
<keyword evidence="3 6" id="KW-0808">Transferase</keyword>
<dbReference type="GO" id="GO:0032259">
    <property type="term" value="P:methylation"/>
    <property type="evidence" value="ECO:0007669"/>
    <property type="project" value="UniProtKB-KW"/>
</dbReference>
<evidence type="ECO:0000256" key="4">
    <source>
        <dbReference type="RuleBase" id="RU362026"/>
    </source>
</evidence>
<comment type="similarity">
    <text evidence="1 4">Belongs to the N(4)/N(6)-methyltransferase family.</text>
</comment>
<keyword evidence="2 6" id="KW-0489">Methyltransferase</keyword>
<evidence type="ECO:0000256" key="2">
    <source>
        <dbReference type="ARBA" id="ARBA00022603"/>
    </source>
</evidence>
<dbReference type="PANTHER" id="PTHR13370:SF24">
    <property type="entry name" value="TYPE III RESTRICTION-MODIFICATION ENZYME STYLTI MOD SUBUNIT"/>
    <property type="match status" value="1"/>
</dbReference>
<proteinExistence type="inferred from homology"/>
<dbReference type="AlphaFoldDB" id="A0A090D393"/>
<dbReference type="SUPFAM" id="SSF110849">
    <property type="entry name" value="ParB/Sulfiredoxin"/>
    <property type="match status" value="1"/>
</dbReference>
<sequence>MAKSTTKNAEAQATEIEASAQEIILDELVWHTETRRIKDLKDHEKNPRKITKDQMEKLKQSLKSFNYVETIVVNLDNTILAGHMRVKAMKALGRGKEEIEVRAPNRQLTSREAEEYLIRSNKNSGEWDWERLANEWEVKDLFNWGFTESELQFKDPEKIEAIDDGYEEELPDEPKSKPGDIYDLGRHRLICGSATIYGDIEKVLVSEMIDLVITDPPYNVAYKGGTKDKLTIKNDDLSNEEFESLLRDFYVNAFVFMKEGAGIYVFHADSEGERFRRFFRESNLKMTQCLIWLKNSLVLGRQDYQWQHEPVLFGGKEYSDHDPVLYGWKEGEKHRWYNNRKQTTLLKFDRPQRNAEHPTMKPIPLIGYLINNSSKKDDIVFDFFLGSGTTLIAAEQLDRRCFGCELDPKYCDVIVDRYKKYKLHRNEPCDIKLNGEDYA</sequence>
<dbReference type="SUPFAM" id="SSF53335">
    <property type="entry name" value="S-adenosyl-L-methionine-dependent methyltransferases"/>
    <property type="match status" value="1"/>
</dbReference>
<dbReference type="GO" id="GO:0003677">
    <property type="term" value="F:DNA binding"/>
    <property type="evidence" value="ECO:0007669"/>
    <property type="project" value="InterPro"/>
</dbReference>
<dbReference type="SMART" id="SM00470">
    <property type="entry name" value="ParB"/>
    <property type="match status" value="1"/>
</dbReference>
<dbReference type="PANTHER" id="PTHR13370">
    <property type="entry name" value="RNA METHYLASE-RELATED"/>
    <property type="match status" value="1"/>
</dbReference>
<protein>
    <recommendedName>
        <fullName evidence="4">Methyltransferase</fullName>
        <ecNumber evidence="4">2.1.1.-</ecNumber>
    </recommendedName>
</protein>
<organism evidence="6">
    <name type="scientific">Candidatus Criblamydia sequanensis CRIB-18</name>
    <dbReference type="NCBI Taxonomy" id="1437425"/>
    <lineage>
        <taxon>Bacteria</taxon>
        <taxon>Pseudomonadati</taxon>
        <taxon>Chlamydiota</taxon>
        <taxon>Chlamydiia</taxon>
        <taxon>Parachlamydiales</taxon>
        <taxon>Candidatus Criblamydiaceae</taxon>
        <taxon>Candidatus Criblamydia</taxon>
    </lineage>
</organism>
<name>A0A090D393_9BACT</name>
<dbReference type="Pfam" id="PF01555">
    <property type="entry name" value="N6_N4_Mtase"/>
    <property type="match status" value="1"/>
</dbReference>
<evidence type="ECO:0000256" key="1">
    <source>
        <dbReference type="ARBA" id="ARBA00006594"/>
    </source>
</evidence>
<keyword evidence="6" id="KW-0614">Plasmid</keyword>
<dbReference type="PROSITE" id="PS00092">
    <property type="entry name" value="N6_MTASE"/>
    <property type="match status" value="1"/>
</dbReference>
<reference evidence="6" key="2">
    <citation type="submission" date="2014-09" db="EMBL/GenBank/DDBJ databases">
        <title>Criblamydia sequanensis harbors a mega-plasmid encoding arsenite resistance.</title>
        <authorList>
            <person name="Bertelli C."/>
            <person name="Goesmann A."/>
            <person name="Greub G."/>
        </authorList>
    </citation>
    <scope>NUCLEOTIDE SEQUENCE [LARGE SCALE GENOMIC DNA]</scope>
    <source>
        <strain evidence="6">CRIB-18</strain>
        <plasmid evidence="6">1</plasmid>
    </source>
</reference>
<dbReference type="InterPro" id="IPR001091">
    <property type="entry name" value="RM_Methyltransferase"/>
</dbReference>
<dbReference type="PIRSF" id="PIRSF036758">
    <property type="entry name" value="Aden_M_ParB"/>
    <property type="match status" value="1"/>
</dbReference>
<dbReference type="EC" id="2.1.1.-" evidence="4"/>
<evidence type="ECO:0000313" key="6">
    <source>
        <dbReference type="EMBL" id="CDR35291.1"/>
    </source>
</evidence>
<dbReference type="EMBL" id="LK031773">
    <property type="protein sequence ID" value="CDR35291.1"/>
    <property type="molecule type" value="Genomic_DNA"/>
</dbReference>
<dbReference type="PRINTS" id="PR00508">
    <property type="entry name" value="S21N4MTFRASE"/>
</dbReference>
<dbReference type="InterPro" id="IPR003115">
    <property type="entry name" value="ParB_N"/>
</dbReference>
<dbReference type="REBASE" id="92843">
    <property type="entry name" value="M.Cse18ORF20P"/>
</dbReference>
<dbReference type="GO" id="GO:0005737">
    <property type="term" value="C:cytoplasm"/>
    <property type="evidence" value="ECO:0007669"/>
    <property type="project" value="TreeGrafter"/>
</dbReference>
<dbReference type="InterPro" id="IPR015840">
    <property type="entry name" value="DNA_MeTrfase_ParB"/>
</dbReference>
<reference evidence="6" key="1">
    <citation type="submission" date="2013-12" db="EMBL/GenBank/DDBJ databases">
        <authorList>
            <person name="Li W."/>
            <person name="Chetelat R.T."/>
        </authorList>
    </citation>
    <scope>NUCLEOTIDE SEQUENCE</scope>
    <source>
        <strain evidence="6">CRIB-18</strain>
        <plasmid evidence="6">1</plasmid>
    </source>
</reference>